<comment type="caution">
    <text evidence="1">The sequence shown here is derived from an EMBL/GenBank/DDBJ whole genome shotgun (WGS) entry which is preliminary data.</text>
</comment>
<proteinExistence type="predicted"/>
<name>A0A1C2DDA8_9HYPH</name>
<evidence type="ECO:0000313" key="2">
    <source>
        <dbReference type="Proteomes" id="UP000094412"/>
    </source>
</evidence>
<sequence>MPSEPVTLASLLAQSQDKRPIPEAQVATLIEACERYRSPCPFKVGDIVTPRVGLGYSDGGLPHVILEVADEPHRHFAPTEGASIYASAFGSRLDVRVANFVKSGEIVAFWQESWRLEPWTGEDRP</sequence>
<dbReference type="AlphaFoldDB" id="A0A1C2DDA8"/>
<keyword evidence="2" id="KW-1185">Reference proteome</keyword>
<evidence type="ECO:0000313" key="1">
    <source>
        <dbReference type="EMBL" id="OCX12645.1"/>
    </source>
</evidence>
<dbReference type="Proteomes" id="UP000094412">
    <property type="component" value="Unassembled WGS sequence"/>
</dbReference>
<gene>
    <name evidence="1" type="ORF">QV13_23900</name>
</gene>
<organism evidence="1 2">
    <name type="scientific">Mesorhizobium hungaricum</name>
    <dbReference type="NCBI Taxonomy" id="1566387"/>
    <lineage>
        <taxon>Bacteria</taxon>
        <taxon>Pseudomonadati</taxon>
        <taxon>Pseudomonadota</taxon>
        <taxon>Alphaproteobacteria</taxon>
        <taxon>Hyphomicrobiales</taxon>
        <taxon>Phyllobacteriaceae</taxon>
        <taxon>Mesorhizobium</taxon>
    </lineage>
</organism>
<dbReference type="EMBL" id="MDEO01000036">
    <property type="protein sequence ID" value="OCX12645.1"/>
    <property type="molecule type" value="Genomic_DNA"/>
</dbReference>
<accession>A0A1C2DDA8</accession>
<reference evidence="1 2" key="1">
    <citation type="submission" date="2016-08" db="EMBL/GenBank/DDBJ databases">
        <title>Whole genome sequence of Mesorhizobium sp. strain UASWS1009 isolated from industrial sewage.</title>
        <authorList>
            <person name="Crovadore J."/>
            <person name="Calmin G."/>
            <person name="Chablais R."/>
            <person name="Cochard B."/>
            <person name="Lefort F."/>
        </authorList>
    </citation>
    <scope>NUCLEOTIDE SEQUENCE [LARGE SCALE GENOMIC DNA]</scope>
    <source>
        <strain evidence="1 2">UASWS1009</strain>
    </source>
</reference>
<protein>
    <submittedName>
        <fullName evidence="1">Uncharacterized protein</fullName>
    </submittedName>
</protein>
<dbReference type="STRING" id="1566387.QV13_23900"/>